<feature type="domain" description="Carrier" evidence="8">
    <location>
        <begin position="623"/>
        <end position="700"/>
    </location>
</feature>
<dbReference type="Pfam" id="PF00501">
    <property type="entry name" value="AMP-binding"/>
    <property type="match status" value="1"/>
</dbReference>
<dbReference type="InterPro" id="IPR009081">
    <property type="entry name" value="PP-bd_ACP"/>
</dbReference>
<dbReference type="GO" id="GO:0006633">
    <property type="term" value="P:fatty acid biosynthetic process"/>
    <property type="evidence" value="ECO:0007669"/>
    <property type="project" value="TreeGrafter"/>
</dbReference>
<evidence type="ECO:0000256" key="6">
    <source>
        <dbReference type="ARBA" id="ARBA00023098"/>
    </source>
</evidence>
<dbReference type="Gene3D" id="1.10.1200.10">
    <property type="entry name" value="ACP-like"/>
    <property type="match status" value="1"/>
</dbReference>
<dbReference type="GO" id="GO:0070566">
    <property type="term" value="F:adenylyltransferase activity"/>
    <property type="evidence" value="ECO:0007669"/>
    <property type="project" value="TreeGrafter"/>
</dbReference>
<keyword evidence="5" id="KW-0276">Fatty acid metabolism</keyword>
<dbReference type="PROSITE" id="PS50075">
    <property type="entry name" value="CARRIER"/>
    <property type="match status" value="1"/>
</dbReference>
<dbReference type="InterPro" id="IPR020806">
    <property type="entry name" value="PKS_PP-bd"/>
</dbReference>
<dbReference type="Pfam" id="PF00550">
    <property type="entry name" value="PP-binding"/>
    <property type="match status" value="1"/>
</dbReference>
<dbReference type="InterPro" id="IPR042099">
    <property type="entry name" value="ANL_N_sf"/>
</dbReference>
<feature type="region of interest" description="Disordered" evidence="7">
    <location>
        <begin position="1"/>
        <end position="28"/>
    </location>
</feature>
<dbReference type="PANTHER" id="PTHR22754">
    <property type="entry name" value="DISCO-INTERACTING PROTEIN 2 DIP2 -RELATED"/>
    <property type="match status" value="1"/>
</dbReference>
<dbReference type="Pfam" id="PF23024">
    <property type="entry name" value="AMP-dom_DIP2-like"/>
    <property type="match status" value="1"/>
</dbReference>
<dbReference type="FunFam" id="3.40.50.12780:FF:000013">
    <property type="entry name" value="Long-chain-fatty-acid--AMP ligase FadD32"/>
    <property type="match status" value="1"/>
</dbReference>
<dbReference type="InterPro" id="IPR040097">
    <property type="entry name" value="FAAL/FAAC"/>
</dbReference>
<dbReference type="PANTHER" id="PTHR22754:SF32">
    <property type="entry name" value="DISCO-INTERACTING PROTEIN 2"/>
    <property type="match status" value="1"/>
</dbReference>
<dbReference type="SMART" id="SM00823">
    <property type="entry name" value="PKS_PP"/>
    <property type="match status" value="1"/>
</dbReference>
<keyword evidence="4" id="KW-0436">Ligase</keyword>
<organism evidence="9 10">
    <name type="scientific">Actinocrinis puniceicyclus</name>
    <dbReference type="NCBI Taxonomy" id="977794"/>
    <lineage>
        <taxon>Bacteria</taxon>
        <taxon>Bacillati</taxon>
        <taxon>Actinomycetota</taxon>
        <taxon>Actinomycetes</taxon>
        <taxon>Catenulisporales</taxon>
        <taxon>Actinospicaceae</taxon>
        <taxon>Actinocrinis</taxon>
    </lineage>
</organism>
<keyword evidence="6" id="KW-0443">Lipid metabolism</keyword>
<dbReference type="AlphaFoldDB" id="A0A8J7WNJ3"/>
<evidence type="ECO:0000313" key="9">
    <source>
        <dbReference type="EMBL" id="MBS2962972.1"/>
    </source>
</evidence>
<accession>A0A8J7WNJ3</accession>
<evidence type="ECO:0000256" key="7">
    <source>
        <dbReference type="SAM" id="MobiDB-lite"/>
    </source>
</evidence>
<keyword evidence="3" id="KW-0597">Phosphoprotein</keyword>
<sequence length="710" mass="76096">MSAPPPQLHRTLDVAPSGAGVAGGATRRADCGGRHDTLVDRFREVLLQRPEECVYRFLPDGDGQPIALANAALDLRARAIAAAARERVGAGARVLIVCPPGLDYVASFFACLYAGLIAVPVYPPDPSLLKRTLPRLIAVIDDATPALILAPRSIAAQAADFATHAPTLERITWLAVDDIDDDAADSWRQPGVTGEDIAFLQYTSGSTSAPKGVMVSHGNLLHNLAAINRRAFDLDPADPGDAHMVTWLPPYHDMGLIGGLLAPAHDGYPVTFMSPFSFLKHPLRWLRAVCEHKATFSGGPNFAYELCATRISERERDELDLSSWRVAFSGAEPVRMHSIERFSQMFTAAGFRRRAFYPCYGLAEGTLAVTLGAPGSGPIPRRLEPAALGRHVAVDAPEGQDSRTVVGCGHALDGQKVLIVDPVTQVAAPERRIGEIWAAGPSVAQGYWQRPEQSAEVFGAFLADSGAGPFLRTGDLGFLDGAELFVTGRRKELVIIAGSNHYPHDIEQSVERADPALRPNCGVAGSREIDGEERLLVVYEVGGRPSDLAHIIAAIRARIAQEHGLQAYEVALVKRGVVPKTSSGKLQRGACLDALLDGSLPCLAKWSARTPTAQADDESPPVVTAAQIEQRLCRDLAERLGLAQNKVDPARPVAEYGLGSVDMVGIVGDLEEWLGRKLPATLLWEQPTIEALAEYLAAPSPSAAARQTRP</sequence>
<proteinExistence type="inferred from homology"/>
<evidence type="ECO:0000256" key="1">
    <source>
        <dbReference type="ARBA" id="ARBA00006432"/>
    </source>
</evidence>
<dbReference type="Gene3D" id="3.30.300.30">
    <property type="match status" value="1"/>
</dbReference>
<dbReference type="EMBL" id="JAGSXH010000018">
    <property type="protein sequence ID" value="MBS2962972.1"/>
    <property type="molecule type" value="Genomic_DNA"/>
</dbReference>
<reference evidence="9" key="1">
    <citation type="submission" date="2021-04" db="EMBL/GenBank/DDBJ databases">
        <title>Genome based classification of Actinospica acidithermotolerans sp. nov., an actinobacterium isolated from an Indonesian hot spring.</title>
        <authorList>
            <person name="Kusuma A.B."/>
            <person name="Putra K.E."/>
            <person name="Nafisah S."/>
            <person name="Loh J."/>
            <person name="Nouioui I."/>
            <person name="Goodfellow M."/>
        </authorList>
    </citation>
    <scope>NUCLEOTIDE SEQUENCE</scope>
    <source>
        <strain evidence="9">DSM 45618</strain>
    </source>
</reference>
<dbReference type="GO" id="GO:0016874">
    <property type="term" value="F:ligase activity"/>
    <property type="evidence" value="ECO:0007669"/>
    <property type="project" value="UniProtKB-KW"/>
</dbReference>
<comment type="caution">
    <text evidence="9">The sequence shown here is derived from an EMBL/GenBank/DDBJ whole genome shotgun (WGS) entry which is preliminary data.</text>
</comment>
<dbReference type="SMART" id="SM01294">
    <property type="entry name" value="PKS_PP_betabranch"/>
    <property type="match status" value="1"/>
</dbReference>
<dbReference type="GO" id="GO:0031177">
    <property type="term" value="F:phosphopantetheine binding"/>
    <property type="evidence" value="ECO:0007669"/>
    <property type="project" value="InterPro"/>
</dbReference>
<dbReference type="SUPFAM" id="SSF56801">
    <property type="entry name" value="Acetyl-CoA synthetase-like"/>
    <property type="match status" value="1"/>
</dbReference>
<dbReference type="SUPFAM" id="SSF47336">
    <property type="entry name" value="ACP-like"/>
    <property type="match status" value="1"/>
</dbReference>
<dbReference type="CDD" id="cd05931">
    <property type="entry name" value="FAAL"/>
    <property type="match status" value="1"/>
</dbReference>
<keyword evidence="2" id="KW-0596">Phosphopantetheine</keyword>
<dbReference type="GO" id="GO:0005886">
    <property type="term" value="C:plasma membrane"/>
    <property type="evidence" value="ECO:0007669"/>
    <property type="project" value="TreeGrafter"/>
</dbReference>
<dbReference type="PROSITE" id="PS00455">
    <property type="entry name" value="AMP_BINDING"/>
    <property type="match status" value="1"/>
</dbReference>
<dbReference type="InterPro" id="IPR045851">
    <property type="entry name" value="AMP-bd_C_sf"/>
</dbReference>
<dbReference type="GO" id="GO:0071766">
    <property type="term" value="P:Actinobacterium-type cell wall biogenesis"/>
    <property type="evidence" value="ECO:0007669"/>
    <property type="project" value="UniProtKB-ARBA"/>
</dbReference>
<protein>
    <submittedName>
        <fullName evidence="9">AMP-binding protein</fullName>
    </submittedName>
</protein>
<evidence type="ECO:0000256" key="3">
    <source>
        <dbReference type="ARBA" id="ARBA00022553"/>
    </source>
</evidence>
<dbReference type="Gene3D" id="3.40.50.12780">
    <property type="entry name" value="N-terminal domain of ligase-like"/>
    <property type="match status" value="1"/>
</dbReference>
<gene>
    <name evidence="9" type="ORF">KGA66_07950</name>
</gene>
<evidence type="ECO:0000259" key="8">
    <source>
        <dbReference type="PROSITE" id="PS50075"/>
    </source>
</evidence>
<dbReference type="InterPro" id="IPR036736">
    <property type="entry name" value="ACP-like_sf"/>
</dbReference>
<dbReference type="InterPro" id="IPR000873">
    <property type="entry name" value="AMP-dep_synth/lig_dom"/>
</dbReference>
<keyword evidence="10" id="KW-1185">Reference proteome</keyword>
<name>A0A8J7WNJ3_9ACTN</name>
<dbReference type="InterPro" id="IPR025110">
    <property type="entry name" value="AMP-bd_C"/>
</dbReference>
<dbReference type="InterPro" id="IPR020845">
    <property type="entry name" value="AMP-binding_CS"/>
</dbReference>
<comment type="similarity">
    <text evidence="1">Belongs to the ATP-dependent AMP-binding enzyme family.</text>
</comment>
<dbReference type="Proteomes" id="UP000677913">
    <property type="component" value="Unassembled WGS sequence"/>
</dbReference>
<evidence type="ECO:0000256" key="5">
    <source>
        <dbReference type="ARBA" id="ARBA00022832"/>
    </source>
</evidence>
<evidence type="ECO:0000313" key="10">
    <source>
        <dbReference type="Proteomes" id="UP000677913"/>
    </source>
</evidence>
<evidence type="ECO:0000256" key="4">
    <source>
        <dbReference type="ARBA" id="ARBA00022598"/>
    </source>
</evidence>
<evidence type="ECO:0000256" key="2">
    <source>
        <dbReference type="ARBA" id="ARBA00022450"/>
    </source>
</evidence>
<dbReference type="RefSeq" id="WP_211466222.1">
    <property type="nucleotide sequence ID" value="NZ_JAGSXH010000018.1"/>
</dbReference>